<gene>
    <name evidence="3" type="ORF">J2S63_002269</name>
</gene>
<dbReference type="PANTHER" id="PTHR43252:SF4">
    <property type="entry name" value="TRANSCRIPTIONAL REGULATORY PROTEIN"/>
    <property type="match status" value="1"/>
</dbReference>
<keyword evidence="4" id="KW-1185">Reference proteome</keyword>
<dbReference type="Gene3D" id="1.10.10.10">
    <property type="entry name" value="Winged helix-like DNA-binding domain superfamily/Winged helix DNA-binding domain"/>
    <property type="match status" value="1"/>
</dbReference>
<dbReference type="Pfam" id="PF10400">
    <property type="entry name" value="Vir_act_alpha_C"/>
    <property type="match status" value="1"/>
</dbReference>
<evidence type="ECO:0000259" key="2">
    <source>
        <dbReference type="Pfam" id="PF10400"/>
    </source>
</evidence>
<dbReference type="InterPro" id="IPR018309">
    <property type="entry name" value="Tscrpt_reg_PadR_C"/>
</dbReference>
<dbReference type="PANTHER" id="PTHR43252">
    <property type="entry name" value="TRANSCRIPTIONAL REGULATOR YQJI"/>
    <property type="match status" value="1"/>
</dbReference>
<feature type="domain" description="Transcription regulator PadR C-terminal" evidence="2">
    <location>
        <begin position="93"/>
        <end position="174"/>
    </location>
</feature>
<dbReference type="Pfam" id="PF03551">
    <property type="entry name" value="PadR"/>
    <property type="match status" value="1"/>
</dbReference>
<dbReference type="InterPro" id="IPR036390">
    <property type="entry name" value="WH_DNA-bd_sf"/>
</dbReference>
<name>A0ABU2BVP6_9ACTN</name>
<comment type="caution">
    <text evidence="3">The sequence shown here is derived from an EMBL/GenBank/DDBJ whole genome shotgun (WGS) entry which is preliminary data.</text>
</comment>
<dbReference type="EMBL" id="JAVDYG010000001">
    <property type="protein sequence ID" value="MDR7362716.1"/>
    <property type="molecule type" value="Genomic_DNA"/>
</dbReference>
<feature type="domain" description="Transcription regulator PadR N-terminal" evidence="1">
    <location>
        <begin position="7"/>
        <end position="80"/>
    </location>
</feature>
<accession>A0ABU2BVP6</accession>
<evidence type="ECO:0000313" key="3">
    <source>
        <dbReference type="EMBL" id="MDR7362716.1"/>
    </source>
</evidence>
<dbReference type="InterPro" id="IPR036388">
    <property type="entry name" value="WH-like_DNA-bd_sf"/>
</dbReference>
<protein>
    <submittedName>
        <fullName evidence="3">DNA-binding PadR family transcriptional regulator</fullName>
    </submittedName>
</protein>
<organism evidence="3 4">
    <name type="scientific">Nocardioides marmoribigeumensis</name>
    <dbReference type="NCBI Taxonomy" id="433649"/>
    <lineage>
        <taxon>Bacteria</taxon>
        <taxon>Bacillati</taxon>
        <taxon>Actinomycetota</taxon>
        <taxon>Actinomycetes</taxon>
        <taxon>Propionibacteriales</taxon>
        <taxon>Nocardioidaceae</taxon>
        <taxon>Nocardioides</taxon>
    </lineage>
</organism>
<proteinExistence type="predicted"/>
<dbReference type="SUPFAM" id="SSF46785">
    <property type="entry name" value="Winged helix' DNA-binding domain"/>
    <property type="match status" value="1"/>
</dbReference>
<dbReference type="Gene3D" id="6.10.140.190">
    <property type="match status" value="1"/>
</dbReference>
<sequence>MALEHAILVSLSERAGAGLDLTRRFDRSIGYFWTATHQQIYRVLGRMESDGWVVSTAVAQSGRPDKRVYEVTEAGRAELRRWLGEPLLRESHRSDLAVKLRAASYGDRAALLREVAALRAEHATRLAGYEQMAATQYPHPDELEGADLDHYLVLRGGVRMEEFWVEWLGEYLDAHGATEVPTGSTTTEER</sequence>
<dbReference type="InterPro" id="IPR005149">
    <property type="entry name" value="Tscrpt_reg_PadR_N"/>
</dbReference>
<keyword evidence="3" id="KW-0238">DNA-binding</keyword>
<evidence type="ECO:0000259" key="1">
    <source>
        <dbReference type="Pfam" id="PF03551"/>
    </source>
</evidence>
<reference evidence="3 4" key="1">
    <citation type="submission" date="2023-07" db="EMBL/GenBank/DDBJ databases">
        <title>Sequencing the genomes of 1000 actinobacteria strains.</title>
        <authorList>
            <person name="Klenk H.-P."/>
        </authorList>
    </citation>
    <scope>NUCLEOTIDE SEQUENCE [LARGE SCALE GENOMIC DNA]</scope>
    <source>
        <strain evidence="3 4">DSM 19426</strain>
    </source>
</reference>
<dbReference type="GO" id="GO:0003677">
    <property type="term" value="F:DNA binding"/>
    <property type="evidence" value="ECO:0007669"/>
    <property type="project" value="UniProtKB-KW"/>
</dbReference>
<dbReference type="RefSeq" id="WP_310302033.1">
    <property type="nucleotide sequence ID" value="NZ_BAAAPS010000013.1"/>
</dbReference>
<evidence type="ECO:0000313" key="4">
    <source>
        <dbReference type="Proteomes" id="UP001183648"/>
    </source>
</evidence>
<dbReference type="Proteomes" id="UP001183648">
    <property type="component" value="Unassembled WGS sequence"/>
</dbReference>